<proteinExistence type="predicted"/>
<evidence type="ECO:0000259" key="2">
    <source>
        <dbReference type="Pfam" id="PF00144"/>
    </source>
</evidence>
<dbReference type="EMBL" id="JAGUCN010000002">
    <property type="protein sequence ID" value="MBS2210276.1"/>
    <property type="molecule type" value="Genomic_DNA"/>
</dbReference>
<dbReference type="PANTHER" id="PTHR43283">
    <property type="entry name" value="BETA-LACTAMASE-RELATED"/>
    <property type="match status" value="1"/>
</dbReference>
<evidence type="ECO:0000313" key="4">
    <source>
        <dbReference type="Proteomes" id="UP000721861"/>
    </source>
</evidence>
<dbReference type="InterPro" id="IPR012338">
    <property type="entry name" value="Beta-lactam/transpept-like"/>
</dbReference>
<feature type="signal peptide" evidence="1">
    <location>
        <begin position="1"/>
        <end position="20"/>
    </location>
</feature>
<comment type="caution">
    <text evidence="3">The sequence shown here is derived from an EMBL/GenBank/DDBJ whole genome shotgun (WGS) entry which is preliminary data.</text>
</comment>
<dbReference type="RefSeq" id="WP_212225101.1">
    <property type="nucleotide sequence ID" value="NZ_JAGUCN010000002.1"/>
</dbReference>
<evidence type="ECO:0000313" key="3">
    <source>
        <dbReference type="EMBL" id="MBS2210276.1"/>
    </source>
</evidence>
<dbReference type="Gene3D" id="3.40.710.10">
    <property type="entry name" value="DD-peptidase/beta-lactamase superfamily"/>
    <property type="match status" value="1"/>
</dbReference>
<dbReference type="InterPro" id="IPR001466">
    <property type="entry name" value="Beta-lactam-related"/>
</dbReference>
<name>A0ABS5K5P5_9BACT</name>
<accession>A0ABS5K5P5</accession>
<keyword evidence="3" id="KW-0378">Hydrolase</keyword>
<dbReference type="Proteomes" id="UP000721861">
    <property type="component" value="Unassembled WGS sequence"/>
</dbReference>
<gene>
    <name evidence="3" type="ORF">KEM09_02635</name>
</gene>
<dbReference type="PANTHER" id="PTHR43283:SF7">
    <property type="entry name" value="BETA-LACTAMASE-RELATED DOMAIN-CONTAINING PROTEIN"/>
    <property type="match status" value="1"/>
</dbReference>
<evidence type="ECO:0000256" key="1">
    <source>
        <dbReference type="SAM" id="SignalP"/>
    </source>
</evidence>
<keyword evidence="1" id="KW-0732">Signal</keyword>
<reference evidence="3 4" key="1">
    <citation type="journal article" date="2014" name="Int. J. Syst. Evol. Microbiol.">
        <title>Carboxylicivirga gen. nov. in the family Marinilabiliaceae with two novel species, Carboxylicivirga mesophila sp. nov. and Carboxylicivirga taeanensis sp. nov., and reclassification of Cytophaga fermentans as Saccharicrinis fermentans gen. nov., comb. nov.</title>
        <authorList>
            <person name="Yang S.H."/>
            <person name="Seo H.S."/>
            <person name="Woo J.H."/>
            <person name="Oh H.M."/>
            <person name="Jang H."/>
            <person name="Lee J.H."/>
            <person name="Kim S.J."/>
            <person name="Kwon K.K."/>
        </authorList>
    </citation>
    <scope>NUCLEOTIDE SEQUENCE [LARGE SCALE GENOMIC DNA]</scope>
    <source>
        <strain evidence="3 4">JCM 18290</strain>
    </source>
</reference>
<keyword evidence="4" id="KW-1185">Reference proteome</keyword>
<dbReference type="GO" id="GO:0016787">
    <property type="term" value="F:hydrolase activity"/>
    <property type="evidence" value="ECO:0007669"/>
    <property type="project" value="UniProtKB-KW"/>
</dbReference>
<sequence length="396" mass="44548">MKRIFTISLLLISHHLMVTAQHQQADGVATEKTQVTRPSETRRVQLANFNQRSNQAYQVPVDRGDGLAVAAVDNVIVETEKLMQLIRVIEKDNLNWYSDPERIKSSKKGSVDSFLLFKDGKLVVEEYFADAAWDKPHFQMSITKSVTAYALGIAIAQGKVDSEEDKILKYLPELNTGDLPELAKDISLADALSMQSGIRLNEDHPKSNELAVNQCIPSILSNCSLLEPGQHYKYQGIDPEIINHIIYNTTGSKLEDYVHAHLFMPLGIDDYAFETNPCGLTKAAAGLKLCSRDMLKLGVLTLNQGRWMQQQVVPKDWITKATTAKVNNGKNQYGYFWWQHQVDYQGKSYEVISARGALGQFIFVLPELKAVAVFTSYGTRQPFSYLQEYIVPAITR</sequence>
<dbReference type="SUPFAM" id="SSF56601">
    <property type="entry name" value="beta-lactamase/transpeptidase-like"/>
    <property type="match status" value="1"/>
</dbReference>
<organism evidence="3 4">
    <name type="scientific">Carboxylicivirga mesophila</name>
    <dbReference type="NCBI Taxonomy" id="1166478"/>
    <lineage>
        <taxon>Bacteria</taxon>
        <taxon>Pseudomonadati</taxon>
        <taxon>Bacteroidota</taxon>
        <taxon>Bacteroidia</taxon>
        <taxon>Marinilabiliales</taxon>
        <taxon>Marinilabiliaceae</taxon>
        <taxon>Carboxylicivirga</taxon>
    </lineage>
</organism>
<dbReference type="InterPro" id="IPR050789">
    <property type="entry name" value="Diverse_Enzym_Activities"/>
</dbReference>
<dbReference type="Pfam" id="PF00144">
    <property type="entry name" value="Beta-lactamase"/>
    <property type="match status" value="1"/>
</dbReference>
<feature type="chain" id="PRO_5047015968" evidence="1">
    <location>
        <begin position="21"/>
        <end position="396"/>
    </location>
</feature>
<feature type="domain" description="Beta-lactamase-related" evidence="2">
    <location>
        <begin position="113"/>
        <end position="378"/>
    </location>
</feature>
<protein>
    <submittedName>
        <fullName evidence="3">Serine hydrolase</fullName>
    </submittedName>
</protein>